<proteinExistence type="predicted"/>
<dbReference type="Proteomes" id="UP000676336">
    <property type="component" value="Unassembled WGS sequence"/>
</dbReference>
<feature type="non-terminal residue" evidence="2">
    <location>
        <position position="80"/>
    </location>
</feature>
<feature type="region of interest" description="Disordered" evidence="1">
    <location>
        <begin position="48"/>
        <end position="80"/>
    </location>
</feature>
<dbReference type="EMBL" id="CAJOBI010136886">
    <property type="protein sequence ID" value="CAF4749869.1"/>
    <property type="molecule type" value="Genomic_DNA"/>
</dbReference>
<name>A0A8S3B708_9BILA</name>
<gene>
    <name evidence="2" type="ORF">SMN809_LOCUS45082</name>
</gene>
<sequence length="80" mass="9267">EHYSSLLLPHNGILVETALSDWLGITYGYEEVPDDLINLETYMSDMNINGNKEQEDEVEKEEKVDENEQDETNDCSKEEK</sequence>
<reference evidence="2" key="1">
    <citation type="submission" date="2021-02" db="EMBL/GenBank/DDBJ databases">
        <authorList>
            <person name="Nowell W R."/>
        </authorList>
    </citation>
    <scope>NUCLEOTIDE SEQUENCE</scope>
</reference>
<accession>A0A8S3B708</accession>
<evidence type="ECO:0000256" key="1">
    <source>
        <dbReference type="SAM" id="MobiDB-lite"/>
    </source>
</evidence>
<evidence type="ECO:0000313" key="2">
    <source>
        <dbReference type="EMBL" id="CAF4749869.1"/>
    </source>
</evidence>
<evidence type="ECO:0000313" key="3">
    <source>
        <dbReference type="Proteomes" id="UP000676336"/>
    </source>
</evidence>
<comment type="caution">
    <text evidence="2">The sequence shown here is derived from an EMBL/GenBank/DDBJ whole genome shotgun (WGS) entry which is preliminary data.</text>
</comment>
<dbReference type="AlphaFoldDB" id="A0A8S3B708"/>
<feature type="non-terminal residue" evidence="2">
    <location>
        <position position="1"/>
    </location>
</feature>
<feature type="compositionally biased region" description="Acidic residues" evidence="1">
    <location>
        <begin position="54"/>
        <end position="73"/>
    </location>
</feature>
<organism evidence="2 3">
    <name type="scientific">Rotaria magnacalcarata</name>
    <dbReference type="NCBI Taxonomy" id="392030"/>
    <lineage>
        <taxon>Eukaryota</taxon>
        <taxon>Metazoa</taxon>
        <taxon>Spiralia</taxon>
        <taxon>Gnathifera</taxon>
        <taxon>Rotifera</taxon>
        <taxon>Eurotatoria</taxon>
        <taxon>Bdelloidea</taxon>
        <taxon>Philodinida</taxon>
        <taxon>Philodinidae</taxon>
        <taxon>Rotaria</taxon>
    </lineage>
</organism>
<protein>
    <submittedName>
        <fullName evidence="2">Uncharacterized protein</fullName>
    </submittedName>
</protein>